<evidence type="ECO:0000256" key="1">
    <source>
        <dbReference type="ARBA" id="ARBA00004167"/>
    </source>
</evidence>
<dbReference type="PANTHER" id="PTHR30386">
    <property type="entry name" value="MEMBRANE FUSION SUBUNIT OF EMRAB-TOLC MULTIDRUG EFFLUX PUMP"/>
    <property type="match status" value="1"/>
</dbReference>
<gene>
    <name evidence="8" type="ORF">A8L58_04175</name>
    <name evidence="7" type="ORF">AXH35_02710</name>
</gene>
<evidence type="ECO:0000256" key="3">
    <source>
        <dbReference type="ARBA" id="ARBA00022692"/>
    </source>
</evidence>
<dbReference type="EMBL" id="CP014352">
    <property type="protein sequence ID" value="AMS04552.1"/>
    <property type="molecule type" value="Genomic_DNA"/>
</dbReference>
<evidence type="ECO:0000256" key="6">
    <source>
        <dbReference type="SAM" id="Phobius"/>
    </source>
</evidence>
<keyword evidence="4 6" id="KW-1133">Transmembrane helix</keyword>
<dbReference type="PANTHER" id="PTHR30386:SF26">
    <property type="entry name" value="TRANSPORT PROTEIN COMB"/>
    <property type="match status" value="1"/>
</dbReference>
<keyword evidence="3 6" id="KW-0812">Transmembrane</keyword>
<dbReference type="PROSITE" id="PS51257">
    <property type="entry name" value="PROKAR_LIPOPROTEIN"/>
    <property type="match status" value="1"/>
</dbReference>
<reference evidence="8 10" key="1">
    <citation type="journal article" date="2016" name="Plant Dis.">
        <title>Improved production of propionic acid using genome shuffling.</title>
        <authorList>
            <person name="Luna-Flores C.H."/>
            <person name="Palfreyman R.W."/>
            <person name="Kromer J.O."/>
            <person name="Nielsen L.K."/>
            <person name="Marcellin E."/>
        </authorList>
    </citation>
    <scope>NUCLEOTIDE SEQUENCE [LARGE SCALE GENOMIC DNA]</scope>
    <source>
        <strain evidence="8 10">F3E8</strain>
    </source>
</reference>
<evidence type="ECO:0000256" key="2">
    <source>
        <dbReference type="ARBA" id="ARBA00009477"/>
    </source>
</evidence>
<keyword evidence="5 6" id="KW-0472">Membrane</keyword>
<evidence type="ECO:0000313" key="7">
    <source>
        <dbReference type="EMBL" id="AMS04552.1"/>
    </source>
</evidence>
<dbReference type="GO" id="GO:0016020">
    <property type="term" value="C:membrane"/>
    <property type="evidence" value="ECO:0007669"/>
    <property type="project" value="UniProtKB-SubCell"/>
</dbReference>
<dbReference type="EMBL" id="CP015970">
    <property type="protein sequence ID" value="AOZ46045.1"/>
    <property type="molecule type" value="Genomic_DNA"/>
</dbReference>
<comment type="similarity">
    <text evidence="2">Belongs to the membrane fusion protein (MFP) (TC 8.A.1) family.</text>
</comment>
<dbReference type="InterPro" id="IPR050739">
    <property type="entry name" value="MFP"/>
</dbReference>
<proteinExistence type="inferred from homology"/>
<feature type="transmembrane region" description="Helical" evidence="6">
    <location>
        <begin position="6"/>
        <end position="27"/>
    </location>
</feature>
<protein>
    <submittedName>
        <fullName evidence="7">Uncharacterized protein</fullName>
    </submittedName>
</protein>
<name>A0AAC8YDA7_9ACTN</name>
<dbReference type="Gene3D" id="2.40.50.100">
    <property type="match status" value="1"/>
</dbReference>
<keyword evidence="10" id="KW-1185">Reference proteome</keyword>
<evidence type="ECO:0000313" key="10">
    <source>
        <dbReference type="Proteomes" id="UP000178666"/>
    </source>
</evidence>
<evidence type="ECO:0000256" key="5">
    <source>
        <dbReference type="ARBA" id="ARBA00023136"/>
    </source>
</evidence>
<evidence type="ECO:0000313" key="9">
    <source>
        <dbReference type="Proteomes" id="UP000075221"/>
    </source>
</evidence>
<dbReference type="Proteomes" id="UP000178666">
    <property type="component" value="Chromosome"/>
</dbReference>
<accession>A0AAC8YDA7</accession>
<dbReference type="AlphaFoldDB" id="A0AAC8YDA7"/>
<reference evidence="7 9" key="2">
    <citation type="submission" date="2016-02" db="EMBL/GenBank/DDBJ databases">
        <title>Complete Genome Sequence of Propionibacterium acidipropionici ATCC 55737.</title>
        <authorList>
            <person name="Luna Flores C.H."/>
            <person name="Nielsen L.K."/>
            <person name="Marcellin E."/>
        </authorList>
    </citation>
    <scope>NUCLEOTIDE SEQUENCE [LARGE SCALE GENOMIC DNA]</scope>
    <source>
        <strain evidence="7 9">ATCC 55737</strain>
    </source>
</reference>
<evidence type="ECO:0000256" key="4">
    <source>
        <dbReference type="ARBA" id="ARBA00022989"/>
    </source>
</evidence>
<dbReference type="Proteomes" id="UP000075221">
    <property type="component" value="Chromosome"/>
</dbReference>
<evidence type="ECO:0000313" key="8">
    <source>
        <dbReference type="EMBL" id="AOZ46045.1"/>
    </source>
</evidence>
<dbReference type="RefSeq" id="WP_062818988.1">
    <property type="nucleotide sequence ID" value="NZ_CP014352.1"/>
</dbReference>
<sequence length="246" mass="25824">MTMLNRLKLLIGLILVVAISCSLILLFNQRQSRISSRQATVQAPVATVGAAYSGVVTALDVTNGKRVHKGDVLMTTVSQDLQQAVALGAHPASNIAFNVDIKASTITYKAAADGYVSGLEANVGSFVPAGAEIASVVSDGDRSVIGTFELDPTQYQRIEKGAPVEVLLPDNTRLSGTTTDIEVTTSAGSRTTTRISVSCPDLADPRYQAMARLGSPVSAIVTMRDDGILAGPTDAFITFLTKIGLR</sequence>
<organism evidence="7 9">
    <name type="scientific">Acidipropionibacterium acidipropionici</name>
    <dbReference type="NCBI Taxonomy" id="1748"/>
    <lineage>
        <taxon>Bacteria</taxon>
        <taxon>Bacillati</taxon>
        <taxon>Actinomycetota</taxon>
        <taxon>Actinomycetes</taxon>
        <taxon>Propionibacteriales</taxon>
        <taxon>Propionibacteriaceae</taxon>
        <taxon>Acidipropionibacterium</taxon>
    </lineage>
</organism>
<comment type="subcellular location">
    <subcellularLocation>
        <location evidence="1">Membrane</location>
        <topology evidence="1">Single-pass membrane protein</topology>
    </subcellularLocation>
</comment>